<dbReference type="OrthoDB" id="9805474at2"/>
<sequence length="355" mass="41297">MDNSYNNFFLANYIKREKTQYDFEDKELFNKTITSFLFMHIILEGIYAYSYCTPMIYINLVSIGIYLIEYYFNATGHTIIMVWLAHFEIYFQIVLATYFMGYKCGFWLWLFPCVFSVVTPYFMPLYSKVQSFSANILVFIYIATFIALYGFHENGYLSTRFLASDSISAFLFYTNALIAFSVLIIYNTIYSVNIKQNAKQLNIMANTDYLTGLYNRQHIQKVLYEDNYKNIAIMDVDHFKNINDKYGHLLGDHVLTEIAKMISSRTEICAGRWGGEEFLLANKDLNYEDFCHTISIICDEISDQVFSYEGVDIKVTSSFGTATYTKDMTPYDLLKEADTRLYSAKQHGRNTVISA</sequence>
<gene>
    <name evidence="3" type="ORF">SAMN04487928_10210</name>
</gene>
<feature type="transmembrane region" description="Helical" evidence="1">
    <location>
        <begin position="79"/>
        <end position="100"/>
    </location>
</feature>
<dbReference type="InterPro" id="IPR000160">
    <property type="entry name" value="GGDEF_dom"/>
</dbReference>
<dbReference type="Pfam" id="PF00990">
    <property type="entry name" value="GGDEF"/>
    <property type="match status" value="1"/>
</dbReference>
<dbReference type="InterPro" id="IPR050469">
    <property type="entry name" value="Diguanylate_Cyclase"/>
</dbReference>
<evidence type="ECO:0000313" key="3">
    <source>
        <dbReference type="EMBL" id="SFP42857.1"/>
    </source>
</evidence>
<dbReference type="NCBIfam" id="TIGR00254">
    <property type="entry name" value="GGDEF"/>
    <property type="match status" value="1"/>
</dbReference>
<feature type="transmembrane region" description="Helical" evidence="1">
    <location>
        <begin position="106"/>
        <end position="125"/>
    </location>
</feature>
<dbReference type="SUPFAM" id="SSF55073">
    <property type="entry name" value="Nucleotide cyclase"/>
    <property type="match status" value="1"/>
</dbReference>
<dbReference type="GO" id="GO:0052621">
    <property type="term" value="F:diguanylate cyclase activity"/>
    <property type="evidence" value="ECO:0007669"/>
    <property type="project" value="TreeGrafter"/>
</dbReference>
<keyword evidence="1" id="KW-1133">Transmembrane helix</keyword>
<dbReference type="EMBL" id="FOXO01000002">
    <property type="protein sequence ID" value="SFP42857.1"/>
    <property type="molecule type" value="Genomic_DNA"/>
</dbReference>
<feature type="domain" description="GGDEF" evidence="2">
    <location>
        <begin position="227"/>
        <end position="355"/>
    </location>
</feature>
<keyword evidence="1" id="KW-0472">Membrane</keyword>
<dbReference type="AlphaFoldDB" id="A0A1I5Q9P1"/>
<dbReference type="PANTHER" id="PTHR45138">
    <property type="entry name" value="REGULATORY COMPONENTS OF SENSORY TRANSDUCTION SYSTEM"/>
    <property type="match status" value="1"/>
</dbReference>
<keyword evidence="4" id="KW-1185">Reference proteome</keyword>
<feature type="transmembrane region" description="Helical" evidence="1">
    <location>
        <begin position="171"/>
        <end position="190"/>
    </location>
</feature>
<dbReference type="Gene3D" id="3.30.70.270">
    <property type="match status" value="1"/>
</dbReference>
<dbReference type="InterPro" id="IPR029787">
    <property type="entry name" value="Nucleotide_cyclase"/>
</dbReference>
<reference evidence="4" key="1">
    <citation type="submission" date="2016-10" db="EMBL/GenBank/DDBJ databases">
        <authorList>
            <person name="Varghese N."/>
            <person name="Submissions S."/>
        </authorList>
    </citation>
    <scope>NUCLEOTIDE SEQUENCE [LARGE SCALE GENOMIC DNA]</scope>
    <source>
        <strain evidence="4">P18</strain>
    </source>
</reference>
<name>A0A1I5Q9P1_9FIRM</name>
<dbReference type="SMART" id="SM00267">
    <property type="entry name" value="GGDEF"/>
    <property type="match status" value="1"/>
</dbReference>
<evidence type="ECO:0000259" key="2">
    <source>
        <dbReference type="PROSITE" id="PS50887"/>
    </source>
</evidence>
<feature type="transmembrane region" description="Helical" evidence="1">
    <location>
        <begin position="132"/>
        <end position="151"/>
    </location>
</feature>
<accession>A0A1I5Q9P1</accession>
<protein>
    <submittedName>
        <fullName evidence="3">Diguanylate cyclase (GGDEF) domain-containing protein</fullName>
    </submittedName>
</protein>
<keyword evidence="1" id="KW-0812">Transmembrane</keyword>
<dbReference type="RefSeq" id="WP_074883217.1">
    <property type="nucleotide sequence ID" value="NZ_FOXO01000002.1"/>
</dbReference>
<dbReference type="PANTHER" id="PTHR45138:SF9">
    <property type="entry name" value="DIGUANYLATE CYCLASE DGCM-RELATED"/>
    <property type="match status" value="1"/>
</dbReference>
<dbReference type="PROSITE" id="PS50887">
    <property type="entry name" value="GGDEF"/>
    <property type="match status" value="1"/>
</dbReference>
<organism evidence="3 4">
    <name type="scientific">Butyrivibrio proteoclasticus</name>
    <dbReference type="NCBI Taxonomy" id="43305"/>
    <lineage>
        <taxon>Bacteria</taxon>
        <taxon>Bacillati</taxon>
        <taxon>Bacillota</taxon>
        <taxon>Clostridia</taxon>
        <taxon>Lachnospirales</taxon>
        <taxon>Lachnospiraceae</taxon>
        <taxon>Butyrivibrio</taxon>
    </lineage>
</organism>
<dbReference type="Proteomes" id="UP000182624">
    <property type="component" value="Unassembled WGS sequence"/>
</dbReference>
<evidence type="ECO:0000313" key="4">
    <source>
        <dbReference type="Proteomes" id="UP000182624"/>
    </source>
</evidence>
<evidence type="ECO:0000256" key="1">
    <source>
        <dbReference type="SAM" id="Phobius"/>
    </source>
</evidence>
<feature type="transmembrane region" description="Helical" evidence="1">
    <location>
        <begin position="55"/>
        <end position="72"/>
    </location>
</feature>
<proteinExistence type="predicted"/>
<dbReference type="CDD" id="cd01949">
    <property type="entry name" value="GGDEF"/>
    <property type="match status" value="1"/>
</dbReference>
<dbReference type="InterPro" id="IPR043128">
    <property type="entry name" value="Rev_trsase/Diguanyl_cyclase"/>
</dbReference>